<organism evidence="2">
    <name type="scientific">Eutreptiella gymnastica</name>
    <dbReference type="NCBI Taxonomy" id="73025"/>
    <lineage>
        <taxon>Eukaryota</taxon>
        <taxon>Discoba</taxon>
        <taxon>Euglenozoa</taxon>
        <taxon>Euglenida</taxon>
        <taxon>Spirocuta</taxon>
        <taxon>Euglenophyceae</taxon>
        <taxon>Eutreptiales</taxon>
        <taxon>Eutreptiaceae</taxon>
        <taxon>Eutreptiella</taxon>
    </lineage>
</organism>
<sequence>MLHENQRTLHTAMPDARQYTSVDIMSDVLKVCEPIYQKSAYSHPKLVYEPFLRKQQQLIPSFIVPSALDKSPQVPIFACAKFWLTVNRSTFSESPRYQELLRFHSRDDASFSCLWHLTESMHLSVFGTPCQFTKTVGRTPLSPTLQSHAYHLHTHHPASRALKNRVSTLITAQCKKLTSRRPDMADQTTRIAFATHDMLPTRILKQRARTQTPAGSPIPLGAHDPPDPAHPPTQSCTHALCRQPPFSKPLPTPKCRILPKHKWREDVPGSKIKIREIIDHSNQPFKALCRTLGRSLTLLWKHACSRPSALESISMRDLQGFVNNLSHTPVSKNANWVELDLVEMFPNIPRDKVVTAVEFFWKLLCRDKQLPPKTAGFKIHKPGVRTIDAVVASGNSDSTFHFVPFSDLMLLLKWDLFFNDRFVHFTSVFRQTTGTAIGGATSAQTSSLTLLYMEESLNRVGLPPCFRYRDNFLLLIDPSPPLRSPCLSLPEVQDRLATCLGMELTVEGQSRTLSFLESQVSFCKGKPCIQVKTPSFSGAPGDPIPPAHKRLIDHHSPNAQAMLRSLVPNLVAKCLHYRSSHVSHSFTLNVCKVARTLLSKSYPVTRWKPLLLRKASTMGLESEALTGLQLSQAGFTCFDEVE</sequence>
<accession>A0A7S4CWV2</accession>
<dbReference type="AlphaFoldDB" id="A0A7S4CWV2"/>
<gene>
    <name evidence="2" type="ORF">EGYM00163_LOCUS20162</name>
</gene>
<evidence type="ECO:0008006" key="3">
    <source>
        <dbReference type="Google" id="ProtNLM"/>
    </source>
</evidence>
<feature type="region of interest" description="Disordered" evidence="1">
    <location>
        <begin position="208"/>
        <end position="236"/>
    </location>
</feature>
<protein>
    <recommendedName>
        <fullName evidence="3">Reverse transcriptase domain-containing protein</fullName>
    </recommendedName>
</protein>
<evidence type="ECO:0000313" key="2">
    <source>
        <dbReference type="EMBL" id="CAE0809031.1"/>
    </source>
</evidence>
<proteinExistence type="predicted"/>
<name>A0A7S4CWV2_9EUGL</name>
<dbReference type="EMBL" id="HBJA01056978">
    <property type="protein sequence ID" value="CAE0809031.1"/>
    <property type="molecule type" value="Transcribed_RNA"/>
</dbReference>
<evidence type="ECO:0000256" key="1">
    <source>
        <dbReference type="SAM" id="MobiDB-lite"/>
    </source>
</evidence>
<reference evidence="2" key="1">
    <citation type="submission" date="2021-01" db="EMBL/GenBank/DDBJ databases">
        <authorList>
            <person name="Corre E."/>
            <person name="Pelletier E."/>
            <person name="Niang G."/>
            <person name="Scheremetjew M."/>
            <person name="Finn R."/>
            <person name="Kale V."/>
            <person name="Holt S."/>
            <person name="Cochrane G."/>
            <person name="Meng A."/>
            <person name="Brown T."/>
            <person name="Cohen L."/>
        </authorList>
    </citation>
    <scope>NUCLEOTIDE SEQUENCE</scope>
    <source>
        <strain evidence="2">CCMP1594</strain>
    </source>
</reference>